<accession>A0A7C3ED06</accession>
<reference evidence="1" key="1">
    <citation type="journal article" date="2020" name="mSystems">
        <title>Genome- and Community-Level Interaction Insights into Carbon Utilization and Element Cycling Functions of Hydrothermarchaeota in Hydrothermal Sediment.</title>
        <authorList>
            <person name="Zhou Z."/>
            <person name="Liu Y."/>
            <person name="Xu W."/>
            <person name="Pan J."/>
            <person name="Luo Z.H."/>
            <person name="Li M."/>
        </authorList>
    </citation>
    <scope>NUCLEOTIDE SEQUENCE [LARGE SCALE GENOMIC DNA]</scope>
    <source>
        <strain evidence="1">SpSt-503</strain>
    </source>
</reference>
<dbReference type="InterPro" id="IPR011047">
    <property type="entry name" value="Quinoprotein_ADH-like_sf"/>
</dbReference>
<name>A0A7C3ED06_9SPIR</name>
<sequence>MIVKAPSGYPYLVDEHMFLIGKNQDSVSAIGESGSLLWTYQVSSPITALDCRADKLLIGTLDGTVYLLSLKGEALFTFQPGGSRLSVIFGAVLSSDGNRIALISGIDRQRFVLLERSGQTYKVAHHQFLNSDFRRPVLLKFVQNNQYVLFEGKTNLLVFDIQKKKVHEIPLQAPILAIEALPKSDTVFVMTGKESQKQLVALKLPDRKLLTAPFTSQESFMTASGDQLVVGSDSIITSYVVGK</sequence>
<dbReference type="SUPFAM" id="SSF50998">
    <property type="entry name" value="Quinoprotein alcohol dehydrogenase-like"/>
    <property type="match status" value="1"/>
</dbReference>
<gene>
    <name evidence="1" type="ORF">ENS59_06735</name>
</gene>
<dbReference type="InterPro" id="IPR015943">
    <property type="entry name" value="WD40/YVTN_repeat-like_dom_sf"/>
</dbReference>
<proteinExistence type="predicted"/>
<organism evidence="1">
    <name type="scientific">Gracilinema caldarium</name>
    <dbReference type="NCBI Taxonomy" id="215591"/>
    <lineage>
        <taxon>Bacteria</taxon>
        <taxon>Pseudomonadati</taxon>
        <taxon>Spirochaetota</taxon>
        <taxon>Spirochaetia</taxon>
        <taxon>Spirochaetales</taxon>
        <taxon>Breznakiellaceae</taxon>
        <taxon>Gracilinema</taxon>
    </lineage>
</organism>
<dbReference type="EMBL" id="DSVL01000207">
    <property type="protein sequence ID" value="HFH29194.1"/>
    <property type="molecule type" value="Genomic_DNA"/>
</dbReference>
<dbReference type="AlphaFoldDB" id="A0A7C3ED06"/>
<protein>
    <submittedName>
        <fullName evidence="1">Uncharacterized protein</fullName>
    </submittedName>
</protein>
<evidence type="ECO:0000313" key="1">
    <source>
        <dbReference type="EMBL" id="HFH29194.1"/>
    </source>
</evidence>
<comment type="caution">
    <text evidence="1">The sequence shown here is derived from an EMBL/GenBank/DDBJ whole genome shotgun (WGS) entry which is preliminary data.</text>
</comment>
<dbReference type="Gene3D" id="2.130.10.10">
    <property type="entry name" value="YVTN repeat-like/Quinoprotein amine dehydrogenase"/>
    <property type="match status" value="1"/>
</dbReference>